<dbReference type="RefSeq" id="WP_200273117.1">
    <property type="nucleotide sequence ID" value="NZ_JAENIJ010000037.1"/>
</dbReference>
<dbReference type="Gene3D" id="3.40.50.12710">
    <property type="match status" value="1"/>
</dbReference>
<dbReference type="InterPro" id="IPR029063">
    <property type="entry name" value="SAM-dependent_MTases_sf"/>
</dbReference>
<dbReference type="PANTHER" id="PTHR12049:SF7">
    <property type="entry name" value="PROTEIN ARGININE METHYLTRANSFERASE NDUFAF7, MITOCHONDRIAL"/>
    <property type="match status" value="1"/>
</dbReference>
<dbReference type="EMBL" id="JAENIJ010000037">
    <property type="protein sequence ID" value="MBK1884173.1"/>
    <property type="molecule type" value="Genomic_DNA"/>
</dbReference>
<keyword evidence="1 3" id="KW-0489">Methyltransferase</keyword>
<evidence type="ECO:0000313" key="4">
    <source>
        <dbReference type="Proteomes" id="UP000603141"/>
    </source>
</evidence>
<dbReference type="GO" id="GO:0035243">
    <property type="term" value="F:protein-arginine omega-N symmetric methyltransferase activity"/>
    <property type="evidence" value="ECO:0007669"/>
    <property type="project" value="TreeGrafter"/>
</dbReference>
<dbReference type="AlphaFoldDB" id="A0A934S998"/>
<proteinExistence type="predicted"/>
<keyword evidence="2" id="KW-0808">Transferase</keyword>
<evidence type="ECO:0000256" key="1">
    <source>
        <dbReference type="ARBA" id="ARBA00022603"/>
    </source>
</evidence>
<protein>
    <submittedName>
        <fullName evidence="3">SAM-dependent methyltransferase</fullName>
    </submittedName>
</protein>
<dbReference type="PANTHER" id="PTHR12049">
    <property type="entry name" value="PROTEIN ARGININE METHYLTRANSFERASE NDUFAF7, MITOCHONDRIAL"/>
    <property type="match status" value="1"/>
</dbReference>
<dbReference type="InterPro" id="IPR003788">
    <property type="entry name" value="NDUFAF7"/>
</dbReference>
<sequence>MADSKISPLDTTETVHLYSTPGAAATPALHRMIQERIKHSGPLAFSDFMAMALYEPGLGYYARGLGQTGRDGDFYTSVSVGPLFGRLLARRFLNWWENAGSPNLWRMVEVGAHDGTLAHDILSELSVLNPTAFSAVEYRIIEPLEQLREAQMAKLAGFGATVKVTSGSDDAIKLPGIVFGNEVLDALPFQIVEKTGDHWAELKVGLSGDEQFEWRAAQIDPELLPKILNTEIDTFPQGYRTEIRDYRGFLAPFRELIDAGLLIFPDYGYARPEYYHPDRTTGTLRTFSKHQAVENPLERPGEIDITAHVDFTTFAEQAHALGYRASAFQSQGHWLTQLAWDWLLAQEGNPDVSGLRQFQSLTHPGHLGSRFQVIELAWNDATAAPLSAPDAHRLGC</sequence>
<gene>
    <name evidence="3" type="ORF">JIN85_17270</name>
</gene>
<dbReference type="InterPro" id="IPR038375">
    <property type="entry name" value="NDUFAF7_sf"/>
</dbReference>
<keyword evidence="4" id="KW-1185">Reference proteome</keyword>
<dbReference type="GO" id="GO:0032259">
    <property type="term" value="P:methylation"/>
    <property type="evidence" value="ECO:0007669"/>
    <property type="project" value="UniProtKB-KW"/>
</dbReference>
<comment type="caution">
    <text evidence="3">The sequence shown here is derived from an EMBL/GenBank/DDBJ whole genome shotgun (WGS) entry which is preliminary data.</text>
</comment>
<dbReference type="Proteomes" id="UP000603141">
    <property type="component" value="Unassembled WGS sequence"/>
</dbReference>
<reference evidence="3" key="1">
    <citation type="submission" date="2021-01" db="EMBL/GenBank/DDBJ databases">
        <title>Modified the classification status of verrucomicrobia.</title>
        <authorList>
            <person name="Feng X."/>
        </authorList>
    </citation>
    <scope>NUCLEOTIDE SEQUENCE</scope>
    <source>
        <strain evidence="3">KCTC 22041</strain>
    </source>
</reference>
<evidence type="ECO:0000256" key="2">
    <source>
        <dbReference type="ARBA" id="ARBA00022679"/>
    </source>
</evidence>
<dbReference type="Pfam" id="PF02636">
    <property type="entry name" value="Methyltransf_28"/>
    <property type="match status" value="1"/>
</dbReference>
<dbReference type="SUPFAM" id="SSF53335">
    <property type="entry name" value="S-adenosyl-L-methionine-dependent methyltransferases"/>
    <property type="match status" value="1"/>
</dbReference>
<evidence type="ECO:0000313" key="3">
    <source>
        <dbReference type="EMBL" id="MBK1884173.1"/>
    </source>
</evidence>
<organism evidence="3 4">
    <name type="scientific">Luteolibacter pohnpeiensis</name>
    <dbReference type="NCBI Taxonomy" id="454153"/>
    <lineage>
        <taxon>Bacteria</taxon>
        <taxon>Pseudomonadati</taxon>
        <taxon>Verrucomicrobiota</taxon>
        <taxon>Verrucomicrobiia</taxon>
        <taxon>Verrucomicrobiales</taxon>
        <taxon>Verrucomicrobiaceae</taxon>
        <taxon>Luteolibacter</taxon>
    </lineage>
</organism>
<name>A0A934S998_9BACT</name>
<accession>A0A934S998</accession>